<sequence length="238" mass="25003">MVGQSLLHRRLTFPVLVAVIAVAGCSTTSGSGAAAPSAAPSTGVPASPSSDAPRTIPASAFFDMPADMRRERREAEGAAAVPELCDQELAPSSGVLASAAVMNLYEQPDAPAGSVPHGVLYQTIRSYEGDGAAEFMERARNGLAACDSYQKNEYTVEVRTKALSGVADEALTVDLVRPQLDLPGNPTGGEQTNRIVVMRFGAVVTILYDSEYERSSSIPGLVDIFVDEAADAVRAWLD</sequence>
<evidence type="ECO:0000256" key="1">
    <source>
        <dbReference type="SAM" id="MobiDB-lite"/>
    </source>
</evidence>
<keyword evidence="4" id="KW-1185">Reference proteome</keyword>
<dbReference type="EMBL" id="JAMQOL010000066">
    <property type="protein sequence ID" value="MCM4083831.1"/>
    <property type="molecule type" value="Genomic_DNA"/>
</dbReference>
<dbReference type="RefSeq" id="WP_251803599.1">
    <property type="nucleotide sequence ID" value="NZ_JAMQOL010000066.1"/>
</dbReference>
<organism evidence="3 4">
    <name type="scientific">Paractinoplanes hotanensis</name>
    <dbReference type="NCBI Taxonomy" id="2906497"/>
    <lineage>
        <taxon>Bacteria</taxon>
        <taxon>Bacillati</taxon>
        <taxon>Actinomycetota</taxon>
        <taxon>Actinomycetes</taxon>
        <taxon>Micromonosporales</taxon>
        <taxon>Micromonosporaceae</taxon>
        <taxon>Paractinoplanes</taxon>
    </lineage>
</organism>
<feature type="signal peptide" evidence="2">
    <location>
        <begin position="1"/>
        <end position="34"/>
    </location>
</feature>
<comment type="caution">
    <text evidence="3">The sequence shown here is derived from an EMBL/GenBank/DDBJ whole genome shotgun (WGS) entry which is preliminary data.</text>
</comment>
<evidence type="ECO:0000313" key="3">
    <source>
        <dbReference type="EMBL" id="MCM4083831.1"/>
    </source>
</evidence>
<feature type="chain" id="PRO_5046310014" description="Sensor domain-containing protein" evidence="2">
    <location>
        <begin position="35"/>
        <end position="238"/>
    </location>
</feature>
<evidence type="ECO:0000256" key="2">
    <source>
        <dbReference type="SAM" id="SignalP"/>
    </source>
</evidence>
<accession>A0ABT0YCQ6</accession>
<name>A0ABT0YCQ6_9ACTN</name>
<proteinExistence type="predicted"/>
<reference evidence="3 4" key="1">
    <citation type="submission" date="2022-06" db="EMBL/GenBank/DDBJ databases">
        <title>Actinoplanes abujensis sp. nov., isolated from Nigerian arid soil.</title>
        <authorList>
            <person name="Ding P."/>
        </authorList>
    </citation>
    <scope>NUCLEOTIDE SEQUENCE [LARGE SCALE GENOMIC DNA]</scope>
    <source>
        <strain evidence="4">TRM88002</strain>
    </source>
</reference>
<protein>
    <recommendedName>
        <fullName evidence="5">Sensor domain-containing protein</fullName>
    </recommendedName>
</protein>
<evidence type="ECO:0008006" key="5">
    <source>
        <dbReference type="Google" id="ProtNLM"/>
    </source>
</evidence>
<keyword evidence="2" id="KW-0732">Signal</keyword>
<feature type="compositionally biased region" description="Low complexity" evidence="1">
    <location>
        <begin position="31"/>
        <end position="50"/>
    </location>
</feature>
<gene>
    <name evidence="3" type="ORF">LXN57_40415</name>
</gene>
<feature type="region of interest" description="Disordered" evidence="1">
    <location>
        <begin position="31"/>
        <end position="56"/>
    </location>
</feature>
<dbReference type="Proteomes" id="UP001523216">
    <property type="component" value="Unassembled WGS sequence"/>
</dbReference>
<evidence type="ECO:0000313" key="4">
    <source>
        <dbReference type="Proteomes" id="UP001523216"/>
    </source>
</evidence>